<comment type="caution">
    <text evidence="2">The sequence shown here is derived from an EMBL/GenBank/DDBJ whole genome shotgun (WGS) entry which is preliminary data.</text>
</comment>
<keyword evidence="1" id="KW-0812">Transmembrane</keyword>
<keyword evidence="1" id="KW-1133">Transmembrane helix</keyword>
<name>A0A1F5ZZM2_9BACT</name>
<protein>
    <submittedName>
        <fullName evidence="2">Uncharacterized protein</fullName>
    </submittedName>
</protein>
<dbReference type="STRING" id="1798383.A3D78_07270"/>
<reference evidence="2 3" key="1">
    <citation type="journal article" date="2016" name="Nat. Commun.">
        <title>Thousands of microbial genomes shed light on interconnected biogeochemical processes in an aquifer system.</title>
        <authorList>
            <person name="Anantharaman K."/>
            <person name="Brown C.T."/>
            <person name="Hug L.A."/>
            <person name="Sharon I."/>
            <person name="Castelle C.J."/>
            <person name="Probst A.J."/>
            <person name="Thomas B.C."/>
            <person name="Singh A."/>
            <person name="Wilkins M.J."/>
            <person name="Karaoz U."/>
            <person name="Brodie E.L."/>
            <person name="Williams K.H."/>
            <person name="Hubbard S.S."/>
            <person name="Banfield J.F."/>
        </authorList>
    </citation>
    <scope>NUCLEOTIDE SEQUENCE [LARGE SCALE GENOMIC DNA]</scope>
</reference>
<evidence type="ECO:0000256" key="1">
    <source>
        <dbReference type="SAM" id="Phobius"/>
    </source>
</evidence>
<dbReference type="Proteomes" id="UP000176253">
    <property type="component" value="Unassembled WGS sequence"/>
</dbReference>
<keyword evidence="1" id="KW-0472">Membrane</keyword>
<organism evidence="2 3">
    <name type="scientific">Candidatus Gottesmanbacteria bacterium RIFCSPHIGHO2_02_FULL_39_14</name>
    <dbReference type="NCBI Taxonomy" id="1798383"/>
    <lineage>
        <taxon>Bacteria</taxon>
        <taxon>Candidatus Gottesmaniibacteriota</taxon>
    </lineage>
</organism>
<dbReference type="Pfam" id="PF18895">
    <property type="entry name" value="T4SS_pilin"/>
    <property type="match status" value="1"/>
</dbReference>
<feature type="transmembrane region" description="Helical" evidence="1">
    <location>
        <begin position="59"/>
        <end position="83"/>
    </location>
</feature>
<dbReference type="AlphaFoldDB" id="A0A1F5ZZM2"/>
<accession>A0A1F5ZZM2</accession>
<dbReference type="InterPro" id="IPR043993">
    <property type="entry name" value="T4SS_pilin"/>
</dbReference>
<evidence type="ECO:0000313" key="2">
    <source>
        <dbReference type="EMBL" id="OGG17926.1"/>
    </source>
</evidence>
<feature type="transmembrane region" description="Helical" evidence="1">
    <location>
        <begin position="103"/>
        <end position="125"/>
    </location>
</feature>
<proteinExistence type="predicted"/>
<gene>
    <name evidence="2" type="ORF">A3D78_07270</name>
</gene>
<dbReference type="EMBL" id="MFJM01000026">
    <property type="protein sequence ID" value="OGG17926.1"/>
    <property type="molecule type" value="Genomic_DNA"/>
</dbReference>
<sequence length="140" mass="14695">MKTIKRIFIGTMLALISVRTVLAEGIGCGGGLGVIGEFFCARRTTVEVGNKLNTALSGIVGFLTIIAALWFLIQFIIAGFNWINAGGDKGRAQEAREKITNAVVGLLVVVSAWVIVAIIGSLVGLEILNPGSILDKIGIV</sequence>
<evidence type="ECO:0000313" key="3">
    <source>
        <dbReference type="Proteomes" id="UP000176253"/>
    </source>
</evidence>